<gene>
    <name evidence="2" type="ORF">SAMN02745172_01916</name>
</gene>
<evidence type="ECO:0000313" key="3">
    <source>
        <dbReference type="Proteomes" id="UP000186406"/>
    </source>
</evidence>
<dbReference type="OrthoDB" id="9799836at2"/>
<dbReference type="SUPFAM" id="SSF64376">
    <property type="entry name" value="YlxR-like"/>
    <property type="match status" value="1"/>
</dbReference>
<dbReference type="PANTHER" id="PTHR34215:SF1">
    <property type="entry name" value="YLXR DOMAIN-CONTAINING PROTEIN"/>
    <property type="match status" value="1"/>
</dbReference>
<accession>A0A1M7ZJ72</accession>
<evidence type="ECO:0000313" key="2">
    <source>
        <dbReference type="EMBL" id="SHO64943.1"/>
    </source>
</evidence>
<dbReference type="CDD" id="cd00279">
    <property type="entry name" value="YlxR"/>
    <property type="match status" value="1"/>
</dbReference>
<dbReference type="AlphaFoldDB" id="A0A1M7ZJ72"/>
<name>A0A1M7ZJ72_9HYPH</name>
<feature type="domain" description="YlxR" evidence="1">
    <location>
        <begin position="10"/>
        <end position="84"/>
    </location>
</feature>
<dbReference type="PANTHER" id="PTHR34215">
    <property type="entry name" value="BLL0784 PROTEIN"/>
    <property type="match status" value="1"/>
</dbReference>
<keyword evidence="3" id="KW-1185">Reference proteome</keyword>
<protein>
    <recommendedName>
        <fullName evidence="1">YlxR domain-containing protein</fullName>
    </recommendedName>
</protein>
<dbReference type="SUPFAM" id="SSF55315">
    <property type="entry name" value="L30e-like"/>
    <property type="match status" value="1"/>
</dbReference>
<dbReference type="EMBL" id="FRXO01000003">
    <property type="protein sequence ID" value="SHO64943.1"/>
    <property type="molecule type" value="Genomic_DNA"/>
</dbReference>
<dbReference type="InterPro" id="IPR035931">
    <property type="entry name" value="YlxR-like_sf"/>
</dbReference>
<dbReference type="STRING" id="1123029.SAMN02745172_01916"/>
<dbReference type="InterPro" id="IPR029064">
    <property type="entry name" value="Ribosomal_eL30-like_sf"/>
</dbReference>
<sequence length="218" mass="23129">MPREAASATRQCLVSRETLPADEMVRFVVAPDGSVVPDLRRELPGRGVWVTATRAAVAEAERKRLFARGFKQAVTVEPGLAERVDALMERGALQALSIARKAGTLVTGFTKVETAVNRGDVAALVTALDAAPDGVRKMRAVVLRRFGTVDTVPVIRIFASAQLDLALGSANVIHAALTAGRASDAVIDRVQRLARYRGLDVSDGFDGNATADLAAPQD</sequence>
<dbReference type="InterPro" id="IPR007393">
    <property type="entry name" value="YlxR_dom"/>
</dbReference>
<proteinExistence type="predicted"/>
<reference evidence="2 3" key="1">
    <citation type="submission" date="2016-12" db="EMBL/GenBank/DDBJ databases">
        <authorList>
            <person name="Song W.-J."/>
            <person name="Kurnit D.M."/>
        </authorList>
    </citation>
    <scope>NUCLEOTIDE SEQUENCE [LARGE SCALE GENOMIC DNA]</scope>
    <source>
        <strain evidence="2 3">DSM 19599</strain>
    </source>
</reference>
<dbReference type="Gene3D" id="3.30.1330.30">
    <property type="match status" value="1"/>
</dbReference>
<dbReference type="Gene3D" id="3.30.1230.10">
    <property type="entry name" value="YlxR-like"/>
    <property type="match status" value="1"/>
</dbReference>
<evidence type="ECO:0000259" key="1">
    <source>
        <dbReference type="Pfam" id="PF04296"/>
    </source>
</evidence>
<organism evidence="2 3">
    <name type="scientific">Pseudoxanthobacter soli DSM 19599</name>
    <dbReference type="NCBI Taxonomy" id="1123029"/>
    <lineage>
        <taxon>Bacteria</taxon>
        <taxon>Pseudomonadati</taxon>
        <taxon>Pseudomonadota</taxon>
        <taxon>Alphaproteobacteria</taxon>
        <taxon>Hyphomicrobiales</taxon>
        <taxon>Segnochrobactraceae</taxon>
        <taxon>Pseudoxanthobacter</taxon>
    </lineage>
</organism>
<dbReference type="Proteomes" id="UP000186406">
    <property type="component" value="Unassembled WGS sequence"/>
</dbReference>
<dbReference type="NCBIfam" id="NF006622">
    <property type="entry name" value="PRK09190.1"/>
    <property type="match status" value="1"/>
</dbReference>
<dbReference type="InterPro" id="IPR037465">
    <property type="entry name" value="YlxR"/>
</dbReference>
<dbReference type="Pfam" id="PF04296">
    <property type="entry name" value="YlxR"/>
    <property type="match status" value="1"/>
</dbReference>